<dbReference type="AlphaFoldDB" id="A0A7W9Y2S5"/>
<protein>
    <submittedName>
        <fullName evidence="2">Uncharacterized protein</fullName>
    </submittedName>
</protein>
<sequence>MVQCETWWRRNPAVSFYLLTFPSSASRQVENSRLALFPEQPRRCRPMTRRVASLIMSVCVAFAMWTTLAFGSLLMWKFLRDYSG</sequence>
<proteinExistence type="predicted"/>
<evidence type="ECO:0000256" key="1">
    <source>
        <dbReference type="SAM" id="Phobius"/>
    </source>
</evidence>
<accession>A0A7W9Y2S5</accession>
<keyword evidence="3" id="KW-1185">Reference proteome</keyword>
<reference evidence="2 3" key="1">
    <citation type="submission" date="2020-08" db="EMBL/GenBank/DDBJ databases">
        <title>Genomic Encyclopedia of Type Strains, Phase IV (KMG-IV): sequencing the most valuable type-strain genomes for metagenomic binning, comparative biology and taxonomic classification.</title>
        <authorList>
            <person name="Goeker M."/>
        </authorList>
    </citation>
    <scope>NUCLEOTIDE SEQUENCE [LARGE SCALE GENOMIC DNA]</scope>
    <source>
        <strain evidence="2 3">DSM 100734</strain>
    </source>
</reference>
<name>A0A7W9Y2S5_9HYPH</name>
<comment type="caution">
    <text evidence="2">The sequence shown here is derived from an EMBL/GenBank/DDBJ whole genome shotgun (WGS) entry which is preliminary data.</text>
</comment>
<organism evidence="2 3">
    <name type="scientific">Rhizobium wenxiniae</name>
    <dbReference type="NCBI Taxonomy" id="1737357"/>
    <lineage>
        <taxon>Bacteria</taxon>
        <taxon>Pseudomonadati</taxon>
        <taxon>Pseudomonadota</taxon>
        <taxon>Alphaproteobacteria</taxon>
        <taxon>Hyphomicrobiales</taxon>
        <taxon>Rhizobiaceae</taxon>
        <taxon>Rhizobium/Agrobacterium group</taxon>
        <taxon>Rhizobium</taxon>
    </lineage>
</organism>
<keyword evidence="1" id="KW-0472">Membrane</keyword>
<keyword evidence="1" id="KW-1133">Transmembrane helix</keyword>
<feature type="transmembrane region" description="Helical" evidence="1">
    <location>
        <begin position="51"/>
        <end position="76"/>
    </location>
</feature>
<keyword evidence="1" id="KW-0812">Transmembrane</keyword>
<evidence type="ECO:0000313" key="3">
    <source>
        <dbReference type="Proteomes" id="UP000547879"/>
    </source>
</evidence>
<gene>
    <name evidence="2" type="ORF">HNQ72_000762</name>
</gene>
<evidence type="ECO:0000313" key="2">
    <source>
        <dbReference type="EMBL" id="MBB6160965.1"/>
    </source>
</evidence>
<dbReference type="EMBL" id="JACHEG010000001">
    <property type="protein sequence ID" value="MBB6160965.1"/>
    <property type="molecule type" value="Genomic_DNA"/>
</dbReference>
<dbReference type="Proteomes" id="UP000547879">
    <property type="component" value="Unassembled WGS sequence"/>
</dbReference>